<evidence type="ECO:0000256" key="4">
    <source>
        <dbReference type="ARBA" id="ARBA00022759"/>
    </source>
</evidence>
<dbReference type="EMBL" id="IACI01097666">
    <property type="protein sequence ID" value="LAA30824.1"/>
    <property type="molecule type" value="Transcribed_RNA"/>
</dbReference>
<reference evidence="7" key="2">
    <citation type="submission" date="2017-12" db="EMBL/GenBank/DDBJ databases">
        <title>Coralsnake Venomics: Analyses of Venom Gland Transcriptomes and Proteomes of Six Brazilian Taxa.</title>
        <authorList>
            <person name="Aird S.D."/>
            <person name="Jorge da Silva N."/>
            <person name="Qiu L."/>
            <person name="Villar-Briones A."/>
            <person name="Aparecida-Saddi V."/>
            <person name="Campos-Telles M.P."/>
            <person name="Grau M."/>
            <person name="Mikheyev A.S."/>
        </authorList>
    </citation>
    <scope>NUCLEOTIDE SEQUENCE</scope>
    <source>
        <tissue evidence="7">Venom_gland</tissue>
    </source>
</reference>
<keyword evidence="5" id="KW-0378">Hydrolase</keyword>
<feature type="domain" description="Murine leukemia virus integrase C-terminal" evidence="6">
    <location>
        <begin position="31"/>
        <end position="84"/>
    </location>
</feature>
<keyword evidence="3" id="KW-0540">Nuclease</keyword>
<proteinExistence type="predicted"/>
<protein>
    <recommendedName>
        <fullName evidence="6">Murine leukemia virus integrase C-terminal domain-containing protein</fullName>
    </recommendedName>
</protein>
<dbReference type="GO" id="GO:0016787">
    <property type="term" value="F:hydrolase activity"/>
    <property type="evidence" value="ECO:0007669"/>
    <property type="project" value="UniProtKB-KW"/>
</dbReference>
<dbReference type="GO" id="GO:0016779">
    <property type="term" value="F:nucleotidyltransferase activity"/>
    <property type="evidence" value="ECO:0007669"/>
    <property type="project" value="UniProtKB-KW"/>
</dbReference>
<dbReference type="AlphaFoldDB" id="A0A2H6NEJ8"/>
<keyword evidence="4" id="KW-0255">Endonuclease</keyword>
<dbReference type="InterPro" id="IPR040643">
    <property type="entry name" value="MLVIN_C"/>
</dbReference>
<evidence type="ECO:0000256" key="5">
    <source>
        <dbReference type="ARBA" id="ARBA00022801"/>
    </source>
</evidence>
<evidence type="ECO:0000256" key="1">
    <source>
        <dbReference type="ARBA" id="ARBA00022679"/>
    </source>
</evidence>
<accession>A0A2H6NEJ8</accession>
<evidence type="ECO:0000313" key="7">
    <source>
        <dbReference type="EMBL" id="LAA30824.1"/>
    </source>
</evidence>
<evidence type="ECO:0000256" key="2">
    <source>
        <dbReference type="ARBA" id="ARBA00022695"/>
    </source>
</evidence>
<reference evidence="7" key="1">
    <citation type="submission" date="2017-07" db="EMBL/GenBank/DDBJ databases">
        <authorList>
            <person name="Mikheyev A."/>
            <person name="Grau M."/>
        </authorList>
    </citation>
    <scope>NUCLEOTIDE SEQUENCE</scope>
    <source>
        <tissue evidence="7">Venom_gland</tissue>
    </source>
</reference>
<organism evidence="7">
    <name type="scientific">Micrurus carvalhoi</name>
    <dbReference type="NCBI Taxonomy" id="3147026"/>
    <lineage>
        <taxon>Eukaryota</taxon>
        <taxon>Metazoa</taxon>
        <taxon>Chordata</taxon>
        <taxon>Craniata</taxon>
        <taxon>Vertebrata</taxon>
        <taxon>Euteleostomi</taxon>
        <taxon>Lepidosauria</taxon>
        <taxon>Squamata</taxon>
        <taxon>Bifurcata</taxon>
        <taxon>Unidentata</taxon>
        <taxon>Episquamata</taxon>
        <taxon>Toxicofera</taxon>
        <taxon>Serpentes</taxon>
        <taxon>Colubroidea</taxon>
        <taxon>Elapidae</taxon>
        <taxon>Elapinae</taxon>
        <taxon>Micrurus</taxon>
    </lineage>
</organism>
<evidence type="ECO:0000259" key="6">
    <source>
        <dbReference type="Pfam" id="PF18697"/>
    </source>
</evidence>
<dbReference type="GO" id="GO:0004519">
    <property type="term" value="F:endonuclease activity"/>
    <property type="evidence" value="ECO:0007669"/>
    <property type="project" value="UniProtKB-KW"/>
</dbReference>
<dbReference type="Gene3D" id="2.30.30.850">
    <property type="match status" value="1"/>
</dbReference>
<keyword evidence="1" id="KW-0808">Transferase</keyword>
<name>A0A2H6NEJ8_9SAUR</name>
<keyword evidence="2" id="KW-0548">Nucleotidyltransferase</keyword>
<sequence length="105" mass="12528">MEMVQELNKQIEKLRNYVLGQTPPRLVIKCHTFQPGDRVWVKHWKKEQLEGRWKGSYVVIMSSPLAIKNAESKTWIHWTRVKRAADEEWAVQPTRHPLKVKLTRK</sequence>
<dbReference type="Pfam" id="PF18697">
    <property type="entry name" value="MLVIN_C"/>
    <property type="match status" value="1"/>
</dbReference>
<evidence type="ECO:0000256" key="3">
    <source>
        <dbReference type="ARBA" id="ARBA00022722"/>
    </source>
</evidence>